<evidence type="ECO:0000256" key="2">
    <source>
        <dbReference type="SAM" id="MobiDB-lite"/>
    </source>
</evidence>
<protein>
    <recommendedName>
        <fullName evidence="4">Peptidase A1 domain-containing protein</fullName>
    </recommendedName>
</protein>
<reference evidence="5" key="1">
    <citation type="submission" date="2023-02" db="EMBL/GenBank/DDBJ databases">
        <title>Mating type loci evolution in Malassezia.</title>
        <authorList>
            <person name="Coelho M.A."/>
        </authorList>
    </citation>
    <scope>NUCLEOTIDE SEQUENCE</scope>
    <source>
        <strain evidence="5">CBS 14136</strain>
    </source>
</reference>
<dbReference type="SUPFAM" id="SSF50630">
    <property type="entry name" value="Acid proteases"/>
    <property type="match status" value="1"/>
</dbReference>
<feature type="region of interest" description="Disordered" evidence="2">
    <location>
        <begin position="74"/>
        <end position="109"/>
    </location>
</feature>
<dbReference type="CDD" id="cd05471">
    <property type="entry name" value="pepsin_like"/>
    <property type="match status" value="1"/>
</dbReference>
<dbReference type="PRINTS" id="PR00792">
    <property type="entry name" value="PEPSIN"/>
</dbReference>
<dbReference type="InterPro" id="IPR021109">
    <property type="entry name" value="Peptidase_aspartic_dom_sf"/>
</dbReference>
<feature type="signal peptide" evidence="3">
    <location>
        <begin position="1"/>
        <end position="20"/>
    </location>
</feature>
<keyword evidence="3" id="KW-0732">Signal</keyword>
<proteinExistence type="inferred from homology"/>
<evidence type="ECO:0000313" key="5">
    <source>
        <dbReference type="EMBL" id="WFD42717.1"/>
    </source>
</evidence>
<feature type="domain" description="Peptidase A1" evidence="4">
    <location>
        <begin position="116"/>
        <end position="405"/>
    </location>
</feature>
<evidence type="ECO:0000256" key="3">
    <source>
        <dbReference type="SAM" id="SignalP"/>
    </source>
</evidence>
<dbReference type="Proteomes" id="UP001214628">
    <property type="component" value="Chromosome 1"/>
</dbReference>
<dbReference type="PROSITE" id="PS51767">
    <property type="entry name" value="PEPTIDASE_A1"/>
    <property type="match status" value="1"/>
</dbReference>
<feature type="chain" id="PRO_5042199954" description="Peptidase A1 domain-containing protein" evidence="3">
    <location>
        <begin position="21"/>
        <end position="408"/>
    </location>
</feature>
<sequence>MQITTAFLSLVLLATSSISASPANVKYEEGLPITLARRAAFVNDDQEVDLDALSKHHRSLEQKYAKILDTYQKNTGHTHPLQKEKKSNQSQHMKRSSEEGQDGSLPLDNSEHATIWAGNVTFGGQTISVDFDTATVDTVVDHAAYDPSKSKTSKNTHKKFNENYGVGTSTDGIIYTDTAKIGGVKAENVAIGRANNDFFGKGHEPARGLCGLAFNSLQSFPSEYPPLFDALRKQHAVKQGVFQFTLKPKGDSSLQVGGLDKSKAKNGDFEWTKVKSSMGFWLIDATINDKPVTGIVDSSTTLIIGPDHEIEEVLKPIKGLTPKKKDGGTAYLYECDQEVKVTIQLGGVKFDLPKELVNYGKVDGKCMLPIMSETYMPLDSWLLGDTVFQMTTLAFDMDKKRLGVALQA</sequence>
<dbReference type="PANTHER" id="PTHR47966:SF57">
    <property type="entry name" value="PEPTIDASE A1 DOMAIN-CONTAINING PROTEIN"/>
    <property type="match status" value="1"/>
</dbReference>
<evidence type="ECO:0000313" key="6">
    <source>
        <dbReference type="Proteomes" id="UP001214628"/>
    </source>
</evidence>
<evidence type="ECO:0000259" key="4">
    <source>
        <dbReference type="PROSITE" id="PS51767"/>
    </source>
</evidence>
<dbReference type="InterPro" id="IPR001461">
    <property type="entry name" value="Aspartic_peptidase_A1"/>
</dbReference>
<dbReference type="GO" id="GO:0006508">
    <property type="term" value="P:proteolysis"/>
    <property type="evidence" value="ECO:0007669"/>
    <property type="project" value="InterPro"/>
</dbReference>
<dbReference type="AlphaFoldDB" id="A0AAF0JD87"/>
<dbReference type="EMBL" id="CP118375">
    <property type="protein sequence ID" value="WFD42717.1"/>
    <property type="molecule type" value="Genomic_DNA"/>
</dbReference>
<dbReference type="InterPro" id="IPR033121">
    <property type="entry name" value="PEPTIDASE_A1"/>
</dbReference>
<gene>
    <name evidence="5" type="ORF">MPSI1_001366</name>
</gene>
<dbReference type="Gene3D" id="2.40.70.10">
    <property type="entry name" value="Acid Proteases"/>
    <property type="match status" value="2"/>
</dbReference>
<dbReference type="PANTHER" id="PTHR47966">
    <property type="entry name" value="BETA-SITE APP-CLEAVING ENZYME, ISOFORM A-RELATED"/>
    <property type="match status" value="1"/>
</dbReference>
<accession>A0AAF0JD87</accession>
<evidence type="ECO:0000256" key="1">
    <source>
        <dbReference type="ARBA" id="ARBA00007447"/>
    </source>
</evidence>
<comment type="similarity">
    <text evidence="1">Belongs to the peptidase A1 family.</text>
</comment>
<dbReference type="InterPro" id="IPR034164">
    <property type="entry name" value="Pepsin-like_dom"/>
</dbReference>
<organism evidence="5 6">
    <name type="scientific">Malassezia psittaci</name>
    <dbReference type="NCBI Taxonomy" id="1821823"/>
    <lineage>
        <taxon>Eukaryota</taxon>
        <taxon>Fungi</taxon>
        <taxon>Dikarya</taxon>
        <taxon>Basidiomycota</taxon>
        <taxon>Ustilaginomycotina</taxon>
        <taxon>Malasseziomycetes</taxon>
        <taxon>Malasseziales</taxon>
        <taxon>Malasseziaceae</taxon>
        <taxon>Malassezia</taxon>
    </lineage>
</organism>
<dbReference type="GO" id="GO:0004190">
    <property type="term" value="F:aspartic-type endopeptidase activity"/>
    <property type="evidence" value="ECO:0007669"/>
    <property type="project" value="InterPro"/>
</dbReference>
<keyword evidence="6" id="KW-1185">Reference proteome</keyword>
<dbReference type="Pfam" id="PF00026">
    <property type="entry name" value="Asp"/>
    <property type="match status" value="1"/>
</dbReference>
<name>A0AAF0JD87_9BASI</name>